<sequence>MSGASHFLFVGDHRDVELIARILATLPDTSYGQVFIEVPSDQCIVPIAAPQGMTVHWLLNSPQDAPAAPGDRALQALNAWAVEWMADHLTGHDLPYLMWVGCHGNLGVSERCRDLSAVNGELHLHHPHFH</sequence>
<reference evidence="2 3" key="1">
    <citation type="submission" date="2023-04" db="EMBL/GenBank/DDBJ databases">
        <title>Funneling lignin-derived compounds into biodiesel using alkali-halophilic Citricoccus sp. P2.</title>
        <authorList>
            <person name="Luo C.-B."/>
        </authorList>
    </citation>
    <scope>NUCLEOTIDE SEQUENCE [LARGE SCALE GENOMIC DNA]</scope>
    <source>
        <strain evidence="2 3">P2</strain>
    </source>
</reference>
<evidence type="ECO:0000313" key="3">
    <source>
        <dbReference type="Proteomes" id="UP001219037"/>
    </source>
</evidence>
<dbReference type="InterPro" id="IPR039261">
    <property type="entry name" value="FNR_nucleotide-bd"/>
</dbReference>
<proteinExistence type="predicted"/>
<dbReference type="Proteomes" id="UP001219037">
    <property type="component" value="Chromosome"/>
</dbReference>
<dbReference type="RefSeq" id="WP_278156350.1">
    <property type="nucleotide sequence ID" value="NZ_CP121252.1"/>
</dbReference>
<evidence type="ECO:0000259" key="1">
    <source>
        <dbReference type="Pfam" id="PF04954"/>
    </source>
</evidence>
<feature type="domain" description="SIP-like Rossmann fold" evidence="1">
    <location>
        <begin position="4"/>
        <end position="105"/>
    </location>
</feature>
<dbReference type="EMBL" id="CP121252">
    <property type="protein sequence ID" value="WFP15533.1"/>
    <property type="molecule type" value="Genomic_DNA"/>
</dbReference>
<name>A0ABY8H319_9MICC</name>
<dbReference type="Gene3D" id="3.40.50.80">
    <property type="entry name" value="Nucleotide-binding domain of ferredoxin-NADP reductase (FNR) module"/>
    <property type="match status" value="1"/>
</dbReference>
<gene>
    <name evidence="2" type="ORF">P8192_08930</name>
</gene>
<dbReference type="Pfam" id="PF04954">
    <property type="entry name" value="SIP"/>
    <property type="match status" value="1"/>
</dbReference>
<evidence type="ECO:0000313" key="2">
    <source>
        <dbReference type="EMBL" id="WFP15533.1"/>
    </source>
</evidence>
<dbReference type="InterPro" id="IPR007037">
    <property type="entry name" value="SIP_rossman_dom"/>
</dbReference>
<protein>
    <submittedName>
        <fullName evidence="2">SIP domain-containing protein</fullName>
    </submittedName>
</protein>
<accession>A0ABY8H319</accession>
<keyword evidence="3" id="KW-1185">Reference proteome</keyword>
<organism evidence="2 3">
    <name type="scientific">Citricoccus muralis</name>
    <dbReference type="NCBI Taxonomy" id="169134"/>
    <lineage>
        <taxon>Bacteria</taxon>
        <taxon>Bacillati</taxon>
        <taxon>Actinomycetota</taxon>
        <taxon>Actinomycetes</taxon>
        <taxon>Micrococcales</taxon>
        <taxon>Micrococcaceae</taxon>
        <taxon>Citricoccus</taxon>
    </lineage>
</organism>